<dbReference type="AlphaFoldDB" id="A0A1D6EHE1"/>
<evidence type="ECO:0000313" key="2">
    <source>
        <dbReference type="EMBL" id="ONM19543.1"/>
    </source>
</evidence>
<sequence>MACTTMTATSRAPAWSPPVTPVTGAANTTPPPDGAQQVQLALLHQPPVHIVLQLQAPAMATLGTGGGPYCRRACATYLYTHVSHPCFLLLSTTTSTTICLVP</sequence>
<proteinExistence type="predicted"/>
<dbReference type="GO" id="GO:0016787">
    <property type="term" value="F:hydrolase activity"/>
    <property type="evidence" value="ECO:0007669"/>
    <property type="project" value="UniProtKB-KW"/>
</dbReference>
<evidence type="ECO:0000256" key="1">
    <source>
        <dbReference type="SAM" id="MobiDB-lite"/>
    </source>
</evidence>
<feature type="compositionally biased region" description="Polar residues" evidence="1">
    <location>
        <begin position="1"/>
        <end position="10"/>
    </location>
</feature>
<keyword evidence="2" id="KW-0378">Hydrolase</keyword>
<reference evidence="2" key="1">
    <citation type="submission" date="2015-12" db="EMBL/GenBank/DDBJ databases">
        <title>Update maize B73 reference genome by single molecule sequencing technologies.</title>
        <authorList>
            <consortium name="Maize Genome Sequencing Project"/>
            <person name="Ware D."/>
        </authorList>
    </citation>
    <scope>NUCLEOTIDE SEQUENCE [LARGE SCALE GENOMIC DNA]</scope>
    <source>
        <tissue evidence="2">Seedling</tissue>
    </source>
</reference>
<dbReference type="EMBL" id="CM007648">
    <property type="protein sequence ID" value="ONM19542.1"/>
    <property type="molecule type" value="Genomic_DNA"/>
</dbReference>
<feature type="region of interest" description="Disordered" evidence="1">
    <location>
        <begin position="1"/>
        <end position="34"/>
    </location>
</feature>
<protein>
    <submittedName>
        <fullName evidence="2">Glycosyl hydrolase superfamily protein</fullName>
    </submittedName>
</protein>
<dbReference type="EMBL" id="CM007648">
    <property type="protein sequence ID" value="ONM19543.1"/>
    <property type="molecule type" value="Genomic_DNA"/>
</dbReference>
<accession>A0A1D6EHE1</accession>
<name>A0A1D6EHE1_MAIZE</name>
<organism evidence="2">
    <name type="scientific">Zea mays</name>
    <name type="common">Maize</name>
    <dbReference type="NCBI Taxonomy" id="4577"/>
    <lineage>
        <taxon>Eukaryota</taxon>
        <taxon>Viridiplantae</taxon>
        <taxon>Streptophyta</taxon>
        <taxon>Embryophyta</taxon>
        <taxon>Tracheophyta</taxon>
        <taxon>Spermatophyta</taxon>
        <taxon>Magnoliopsida</taxon>
        <taxon>Liliopsida</taxon>
        <taxon>Poales</taxon>
        <taxon>Poaceae</taxon>
        <taxon>PACMAD clade</taxon>
        <taxon>Panicoideae</taxon>
        <taxon>Andropogonodae</taxon>
        <taxon>Andropogoneae</taxon>
        <taxon>Tripsacinae</taxon>
        <taxon>Zea</taxon>
    </lineage>
</organism>
<gene>
    <name evidence="2" type="ORF">ZEAMMB73_Zm00001d004768</name>
</gene>